<keyword evidence="1" id="KW-0732">Signal</keyword>
<keyword evidence="3" id="KW-1185">Reference proteome</keyword>
<evidence type="ECO:0008006" key="4">
    <source>
        <dbReference type="Google" id="ProtNLM"/>
    </source>
</evidence>
<dbReference type="Proteomes" id="UP000000539">
    <property type="component" value="Chromosome 3"/>
</dbReference>
<reference evidence="2" key="3">
    <citation type="submission" date="2025-09" db="UniProtKB">
        <authorList>
            <consortium name="Ensembl"/>
        </authorList>
    </citation>
    <scope>IDENTIFICATION</scope>
    <source>
        <strain evidence="2">broiler</strain>
    </source>
</reference>
<dbReference type="GeneTree" id="ENSGT00960000189319"/>
<dbReference type="Ensembl" id="ENSGALT00010049476.1">
    <property type="protein sequence ID" value="ENSGALP00010029240.1"/>
    <property type="gene ID" value="ENSGALG00010020468.1"/>
</dbReference>
<reference evidence="2" key="2">
    <citation type="submission" date="2025-08" db="UniProtKB">
        <authorList>
            <consortium name="Ensembl"/>
        </authorList>
    </citation>
    <scope>IDENTIFICATION</scope>
    <source>
        <strain evidence="2">broiler</strain>
    </source>
</reference>
<feature type="chain" id="PRO_5036455547" description="Secreted protein" evidence="1">
    <location>
        <begin position="25"/>
        <end position="104"/>
    </location>
</feature>
<proteinExistence type="predicted"/>
<protein>
    <recommendedName>
        <fullName evidence="4">Secreted protein</fullName>
    </recommendedName>
</protein>
<accession>A0A8V0ZKU7</accession>
<reference evidence="2" key="1">
    <citation type="submission" date="2020-11" db="EMBL/GenBank/DDBJ databases">
        <title>Gallus gallus (Chicken) genome, bGalGal1, GRCg7b, maternal haplotype autosomes + Z &amp; W.</title>
        <authorList>
            <person name="Warren W."/>
            <person name="Formenti G."/>
            <person name="Fedrigo O."/>
            <person name="Haase B."/>
            <person name="Mountcastle J."/>
            <person name="Balacco J."/>
            <person name="Tracey A."/>
            <person name="Schneider V."/>
            <person name="Okimoto R."/>
            <person name="Cheng H."/>
            <person name="Hawken R."/>
            <person name="Howe K."/>
            <person name="Jarvis E.D."/>
        </authorList>
    </citation>
    <scope>NUCLEOTIDE SEQUENCE [LARGE SCALE GENOMIC DNA]</scope>
    <source>
        <strain evidence="2">Broiler</strain>
    </source>
</reference>
<sequence length="104" mass="11518">MSSLPFLIIVVSTALPLLLKSVLSLTTALDGRSGTIAFRSIVDSCPKLRTIIKTLSNPSNSLTYTKTSLSFQMEHIQPRCMGSSLLRSRVSSLYKFRVELNRVI</sequence>
<name>A0A8V0ZKU7_CHICK</name>
<feature type="signal peptide" evidence="1">
    <location>
        <begin position="1"/>
        <end position="24"/>
    </location>
</feature>
<evidence type="ECO:0000256" key="1">
    <source>
        <dbReference type="SAM" id="SignalP"/>
    </source>
</evidence>
<dbReference type="AlphaFoldDB" id="A0A8V0ZKU7"/>
<organism evidence="2 3">
    <name type="scientific">Gallus gallus</name>
    <name type="common">Chicken</name>
    <dbReference type="NCBI Taxonomy" id="9031"/>
    <lineage>
        <taxon>Eukaryota</taxon>
        <taxon>Metazoa</taxon>
        <taxon>Chordata</taxon>
        <taxon>Craniata</taxon>
        <taxon>Vertebrata</taxon>
        <taxon>Euteleostomi</taxon>
        <taxon>Archelosauria</taxon>
        <taxon>Archosauria</taxon>
        <taxon>Dinosauria</taxon>
        <taxon>Saurischia</taxon>
        <taxon>Theropoda</taxon>
        <taxon>Coelurosauria</taxon>
        <taxon>Aves</taxon>
        <taxon>Neognathae</taxon>
        <taxon>Galloanserae</taxon>
        <taxon>Galliformes</taxon>
        <taxon>Phasianidae</taxon>
        <taxon>Phasianinae</taxon>
        <taxon>Gallus</taxon>
    </lineage>
</organism>
<evidence type="ECO:0000313" key="2">
    <source>
        <dbReference type="Ensembl" id="ENSGALP00010029240.1"/>
    </source>
</evidence>
<evidence type="ECO:0000313" key="3">
    <source>
        <dbReference type="Proteomes" id="UP000000539"/>
    </source>
</evidence>